<organism evidence="1 2">
    <name type="scientific">Panagrolaimus sp. PS1159</name>
    <dbReference type="NCBI Taxonomy" id="55785"/>
    <lineage>
        <taxon>Eukaryota</taxon>
        <taxon>Metazoa</taxon>
        <taxon>Ecdysozoa</taxon>
        <taxon>Nematoda</taxon>
        <taxon>Chromadorea</taxon>
        <taxon>Rhabditida</taxon>
        <taxon>Tylenchina</taxon>
        <taxon>Panagrolaimomorpha</taxon>
        <taxon>Panagrolaimoidea</taxon>
        <taxon>Panagrolaimidae</taxon>
        <taxon>Panagrolaimus</taxon>
    </lineage>
</organism>
<accession>A0AC35FBA6</accession>
<dbReference type="WBParaSite" id="PS1159_v2.g15137.t1">
    <property type="protein sequence ID" value="PS1159_v2.g15137.t1"/>
    <property type="gene ID" value="PS1159_v2.g15137"/>
</dbReference>
<dbReference type="Proteomes" id="UP000887580">
    <property type="component" value="Unplaced"/>
</dbReference>
<name>A0AC35FBA6_9BILA</name>
<protein>
    <submittedName>
        <fullName evidence="2">Uncharacterized protein</fullName>
    </submittedName>
</protein>
<proteinExistence type="predicted"/>
<evidence type="ECO:0000313" key="2">
    <source>
        <dbReference type="WBParaSite" id="PS1159_v2.g15137.t1"/>
    </source>
</evidence>
<reference evidence="2" key="1">
    <citation type="submission" date="2022-11" db="UniProtKB">
        <authorList>
            <consortium name="WormBaseParasite"/>
        </authorList>
    </citation>
    <scope>IDENTIFICATION</scope>
</reference>
<sequence>MINEKTADSLECVDKIEENVLSETKTISTHSTADYGY</sequence>
<evidence type="ECO:0000313" key="1">
    <source>
        <dbReference type="Proteomes" id="UP000887580"/>
    </source>
</evidence>